<dbReference type="AlphaFoldDB" id="A0AAN5RZ85"/>
<proteinExistence type="predicted"/>
<accession>A0AAN5RZ85</accession>
<dbReference type="CDD" id="cd08054">
    <property type="entry name" value="gp6"/>
    <property type="match status" value="1"/>
</dbReference>
<reference evidence="1" key="2">
    <citation type="submission" date="2020-10" db="EMBL/GenBank/DDBJ databases">
        <authorList>
            <consortium name="NCBI Pathogen Detection Project"/>
        </authorList>
    </citation>
    <scope>NUCLEOTIDE SEQUENCE</scope>
    <source>
        <strain evidence="1">Morganella morganii ARLG-3209</strain>
    </source>
</reference>
<dbReference type="InterPro" id="IPR006450">
    <property type="entry name" value="Phage_HK97_gp6-like"/>
</dbReference>
<dbReference type="InterPro" id="IPR021146">
    <property type="entry name" value="Phage_gp6-like_head-tail"/>
</dbReference>
<gene>
    <name evidence="1" type="ORF">I8608_001210</name>
</gene>
<protein>
    <submittedName>
        <fullName evidence="1">Phage gp6-like head-tail connector protein</fullName>
    </submittedName>
</protein>
<name>A0AAN5RZ85_MORMO</name>
<dbReference type="Pfam" id="PF05135">
    <property type="entry name" value="Phage_connect_1"/>
    <property type="match status" value="1"/>
</dbReference>
<dbReference type="RefSeq" id="WP_220730960.1">
    <property type="nucleotide sequence ID" value="NZ_BPMH01000050.1"/>
</dbReference>
<sequence length="106" mass="11947">MLSLERAKQQVRLDPDFHDEDELLNSYIIAAGRLVENHTRRTLITDSDESPDPETTLIYGGDIEVAMLLLVGNWYANRESVVTGESVAVLPMAVDALLQPYVRYLE</sequence>
<reference evidence="1" key="1">
    <citation type="journal article" date="2018" name="Genome Biol.">
        <title>SKESA: strategic k-mer extension for scrupulous assemblies.</title>
        <authorList>
            <person name="Souvorov A."/>
            <person name="Agarwala R."/>
            <person name="Lipman D.J."/>
        </authorList>
    </citation>
    <scope>NUCLEOTIDE SEQUENCE</scope>
    <source>
        <strain evidence="1">Morganella morganii ARLG-3209</strain>
    </source>
</reference>
<evidence type="ECO:0000313" key="2">
    <source>
        <dbReference type="Proteomes" id="UP000865968"/>
    </source>
</evidence>
<dbReference type="Gene3D" id="1.10.3230.30">
    <property type="entry name" value="Phage gp6-like head-tail connector protein"/>
    <property type="match status" value="1"/>
</dbReference>
<dbReference type="EMBL" id="DACSWI010000002">
    <property type="protein sequence ID" value="HAT3808391.1"/>
    <property type="molecule type" value="Genomic_DNA"/>
</dbReference>
<dbReference type="Proteomes" id="UP000865968">
    <property type="component" value="Unassembled WGS sequence"/>
</dbReference>
<comment type="caution">
    <text evidence="1">The sequence shown here is derived from an EMBL/GenBank/DDBJ whole genome shotgun (WGS) entry which is preliminary data.</text>
</comment>
<organism evidence="1 2">
    <name type="scientific">Morganella morganii</name>
    <name type="common">Proteus morganii</name>
    <dbReference type="NCBI Taxonomy" id="582"/>
    <lineage>
        <taxon>Bacteria</taxon>
        <taxon>Pseudomonadati</taxon>
        <taxon>Pseudomonadota</taxon>
        <taxon>Gammaproteobacteria</taxon>
        <taxon>Enterobacterales</taxon>
        <taxon>Morganellaceae</taxon>
        <taxon>Morganella</taxon>
    </lineage>
</organism>
<dbReference type="NCBIfam" id="TIGR01560">
    <property type="entry name" value="put_DNA_pack"/>
    <property type="match status" value="1"/>
</dbReference>
<evidence type="ECO:0000313" key="1">
    <source>
        <dbReference type="EMBL" id="HAT3808391.1"/>
    </source>
</evidence>